<dbReference type="PANTHER" id="PTHR48081:SF8">
    <property type="entry name" value="ALPHA_BETA HYDROLASE FOLD-3 DOMAIN-CONTAINING PROTEIN-RELATED"/>
    <property type="match status" value="1"/>
</dbReference>
<proteinExistence type="predicted"/>
<dbReference type="PANTHER" id="PTHR48081">
    <property type="entry name" value="AB HYDROLASE SUPERFAMILY PROTEIN C4A8.06C"/>
    <property type="match status" value="1"/>
</dbReference>
<organism evidence="3 4">
    <name type="scientific">Qipengyuania algicida</name>
    <dbReference type="NCBI Taxonomy" id="1836209"/>
    <lineage>
        <taxon>Bacteria</taxon>
        <taxon>Pseudomonadati</taxon>
        <taxon>Pseudomonadota</taxon>
        <taxon>Alphaproteobacteria</taxon>
        <taxon>Sphingomonadales</taxon>
        <taxon>Erythrobacteraceae</taxon>
        <taxon>Qipengyuania</taxon>
    </lineage>
</organism>
<keyword evidence="4" id="KW-1185">Reference proteome</keyword>
<dbReference type="SUPFAM" id="SSF53474">
    <property type="entry name" value="alpha/beta-Hydrolases"/>
    <property type="match status" value="1"/>
</dbReference>
<dbReference type="Pfam" id="PF07859">
    <property type="entry name" value="Abhydrolase_3"/>
    <property type="match status" value="1"/>
</dbReference>
<reference evidence="3 4" key="1">
    <citation type="submission" date="2019-12" db="EMBL/GenBank/DDBJ databases">
        <title>Genomic-based taxomic classification of the family Erythrobacteraceae.</title>
        <authorList>
            <person name="Xu L."/>
        </authorList>
    </citation>
    <scope>NUCLEOTIDE SEQUENCE [LARGE SCALE GENOMIC DNA]</scope>
    <source>
        <strain evidence="3 4">KEMB 9005-328</strain>
    </source>
</reference>
<gene>
    <name evidence="3" type="ORF">GRI58_05180</name>
</gene>
<feature type="domain" description="Alpha/beta hydrolase fold-3" evidence="2">
    <location>
        <begin position="123"/>
        <end position="331"/>
    </location>
</feature>
<protein>
    <submittedName>
        <fullName evidence="3">Alpha/beta hydrolase fold domain-containing protein</fullName>
    </submittedName>
</protein>
<evidence type="ECO:0000313" key="4">
    <source>
        <dbReference type="Proteomes" id="UP000439780"/>
    </source>
</evidence>
<dbReference type="InterPro" id="IPR050300">
    <property type="entry name" value="GDXG_lipolytic_enzyme"/>
</dbReference>
<dbReference type="Gene3D" id="3.40.50.1820">
    <property type="entry name" value="alpha/beta hydrolase"/>
    <property type="match status" value="1"/>
</dbReference>
<accession>A0A845ACN5</accession>
<dbReference type="RefSeq" id="WP_160752515.1">
    <property type="nucleotide sequence ID" value="NZ_WTYA01000003.1"/>
</dbReference>
<dbReference type="Proteomes" id="UP000439780">
    <property type="component" value="Unassembled WGS sequence"/>
</dbReference>
<comment type="caution">
    <text evidence="3">The sequence shown here is derived from an EMBL/GenBank/DDBJ whole genome shotgun (WGS) entry which is preliminary data.</text>
</comment>
<dbReference type="OrthoDB" id="9806180at2"/>
<evidence type="ECO:0000259" key="2">
    <source>
        <dbReference type="Pfam" id="PF07859"/>
    </source>
</evidence>
<dbReference type="InterPro" id="IPR013094">
    <property type="entry name" value="AB_hydrolase_3"/>
</dbReference>
<evidence type="ECO:0000256" key="1">
    <source>
        <dbReference type="ARBA" id="ARBA00022801"/>
    </source>
</evidence>
<dbReference type="EMBL" id="WTYA01000003">
    <property type="protein sequence ID" value="MXP28212.1"/>
    <property type="molecule type" value="Genomic_DNA"/>
</dbReference>
<dbReference type="GO" id="GO:0016787">
    <property type="term" value="F:hydrolase activity"/>
    <property type="evidence" value="ECO:0007669"/>
    <property type="project" value="UniProtKB-KW"/>
</dbReference>
<keyword evidence="1 3" id="KW-0378">Hydrolase</keyword>
<dbReference type="InterPro" id="IPR029058">
    <property type="entry name" value="AB_hydrolase_fold"/>
</dbReference>
<dbReference type="AlphaFoldDB" id="A0A845ACN5"/>
<name>A0A845ACN5_9SPHN</name>
<evidence type="ECO:0000313" key="3">
    <source>
        <dbReference type="EMBL" id="MXP28212.1"/>
    </source>
</evidence>
<sequence>MTILGRKYGRRSVALGLGLGAGAFGLLGGVPAVAGSIGKADSDEALLAPVNPELRKYARPMLAWRKGPPLSQTYQAIREQTQSAMPAPLPDIPVSTQVIEVQGGLPAVTAYVINAGGKNRPAILHTHGGGFVLGSAKSEIPAKQAMARDLDCVIVTVDYSLAPEATYAVSAEQNYAALKWLYHQASELGVDPQRIAVMGESAGGGHAALLAITARDRGEVPVAFQCLIYPMLDDRTGSTRIPPKPIGELSWDAPSNRFGWRSFLGQAPGGASVPVCAVPARTRSLAGLPPAFIGVGSIDLFVDEDVTYARRLIDSGIETGLHVVPGAFHGFDGAAPETSVAKQFTAAKLNALRRAFAAPIASD</sequence>